<dbReference type="CDD" id="cd18126">
    <property type="entry name" value="GAPDH_I_C"/>
    <property type="match status" value="1"/>
</dbReference>
<evidence type="ECO:0000256" key="5">
    <source>
        <dbReference type="PIRSR" id="PIRSR000149-2"/>
    </source>
</evidence>
<dbReference type="EC" id="1.2.1.-" evidence="9"/>
<evidence type="ECO:0000256" key="4">
    <source>
        <dbReference type="PIRSR" id="PIRSR000149-1"/>
    </source>
</evidence>
<keyword evidence="12" id="KW-1185">Reference proteome</keyword>
<comment type="similarity">
    <text evidence="1 8">Belongs to the glyceraldehyde-3-phosphate dehydrogenase family.</text>
</comment>
<comment type="caution">
    <text evidence="11">The sequence shown here is derived from an EMBL/GenBank/DDBJ whole genome shotgun (WGS) entry which is preliminary data.</text>
</comment>
<accession>A0A327KZU3</accession>
<dbReference type="SUPFAM" id="SSF51735">
    <property type="entry name" value="NAD(P)-binding Rossmann-fold domains"/>
    <property type="match status" value="1"/>
</dbReference>
<keyword evidence="6" id="KW-0547">Nucleotide-binding</keyword>
<dbReference type="SMART" id="SM00846">
    <property type="entry name" value="Gp_dh_N"/>
    <property type="match status" value="1"/>
</dbReference>
<dbReference type="CDD" id="cd05214">
    <property type="entry name" value="GAPDH_I_N"/>
    <property type="match status" value="1"/>
</dbReference>
<dbReference type="EMBL" id="NPEX01000046">
    <property type="protein sequence ID" value="RAI44410.1"/>
    <property type="molecule type" value="Genomic_DNA"/>
</dbReference>
<dbReference type="Gene3D" id="3.30.360.10">
    <property type="entry name" value="Dihydrodipicolinate Reductase, domain 2"/>
    <property type="match status" value="1"/>
</dbReference>
<dbReference type="InterPro" id="IPR036291">
    <property type="entry name" value="NAD(P)-bd_dom_sf"/>
</dbReference>
<protein>
    <recommendedName>
        <fullName evidence="9">Glyceraldehyde-3-phosphate dehydrogenase</fullName>
        <ecNumber evidence="9">1.2.1.-</ecNumber>
    </recommendedName>
</protein>
<feature type="active site" description="Nucleophile" evidence="4">
    <location>
        <position position="153"/>
    </location>
</feature>
<evidence type="ECO:0000256" key="6">
    <source>
        <dbReference type="PIRSR" id="PIRSR000149-3"/>
    </source>
</evidence>
<evidence type="ECO:0000256" key="8">
    <source>
        <dbReference type="RuleBase" id="RU000397"/>
    </source>
</evidence>
<evidence type="ECO:0000313" key="11">
    <source>
        <dbReference type="EMBL" id="RAI44410.1"/>
    </source>
</evidence>
<dbReference type="GO" id="GO:0050661">
    <property type="term" value="F:NADP binding"/>
    <property type="evidence" value="ECO:0007669"/>
    <property type="project" value="InterPro"/>
</dbReference>
<evidence type="ECO:0000259" key="10">
    <source>
        <dbReference type="SMART" id="SM00846"/>
    </source>
</evidence>
<dbReference type="Gene3D" id="3.40.50.720">
    <property type="entry name" value="NAD(P)-binding Rossmann-like Domain"/>
    <property type="match status" value="1"/>
</dbReference>
<gene>
    <name evidence="11" type="primary">gap</name>
    <name evidence="11" type="ORF">CH341_09390</name>
</gene>
<dbReference type="InterPro" id="IPR006424">
    <property type="entry name" value="Glyceraldehyde-3-P_DH_1"/>
</dbReference>
<dbReference type="SUPFAM" id="SSF55347">
    <property type="entry name" value="Glyceraldehyde-3-phosphate dehydrogenase-like, C-terminal domain"/>
    <property type="match status" value="1"/>
</dbReference>
<comment type="subunit">
    <text evidence="2">Homotetramer.</text>
</comment>
<dbReference type="InterPro" id="IPR020830">
    <property type="entry name" value="GlycerAld_3-P_DH_AS"/>
</dbReference>
<feature type="binding site" evidence="5">
    <location>
        <position position="234"/>
    </location>
    <ligand>
        <name>D-glyceraldehyde 3-phosphate</name>
        <dbReference type="ChEBI" id="CHEBI:59776"/>
    </ligand>
</feature>
<feature type="domain" description="Glyceraldehyde 3-phosphate dehydrogenase NAD(P) binding" evidence="10">
    <location>
        <begin position="3"/>
        <end position="153"/>
    </location>
</feature>
<organism evidence="11 12">
    <name type="scientific">Rhodoplanes roseus</name>
    <dbReference type="NCBI Taxonomy" id="29409"/>
    <lineage>
        <taxon>Bacteria</taxon>
        <taxon>Pseudomonadati</taxon>
        <taxon>Pseudomonadota</taxon>
        <taxon>Alphaproteobacteria</taxon>
        <taxon>Hyphomicrobiales</taxon>
        <taxon>Nitrobacteraceae</taxon>
        <taxon>Rhodoplanes</taxon>
    </lineage>
</organism>
<dbReference type="Pfam" id="PF00044">
    <property type="entry name" value="Gp_dh_N"/>
    <property type="match status" value="1"/>
</dbReference>
<feature type="binding site" evidence="6">
    <location>
        <position position="316"/>
    </location>
    <ligand>
        <name>NAD(+)</name>
        <dbReference type="ChEBI" id="CHEBI:57540"/>
    </ligand>
</feature>
<dbReference type="PANTHER" id="PTHR43148">
    <property type="entry name" value="GLYCERALDEHYDE-3-PHOSPHATE DEHYDROGENASE 2"/>
    <property type="match status" value="1"/>
</dbReference>
<evidence type="ECO:0000256" key="3">
    <source>
        <dbReference type="ARBA" id="ARBA00023002"/>
    </source>
</evidence>
<evidence type="ECO:0000256" key="7">
    <source>
        <dbReference type="PIRSR" id="PIRSR000149-4"/>
    </source>
</evidence>
<dbReference type="AlphaFoldDB" id="A0A327KZU3"/>
<evidence type="ECO:0000256" key="2">
    <source>
        <dbReference type="ARBA" id="ARBA00011881"/>
    </source>
</evidence>
<evidence type="ECO:0000256" key="1">
    <source>
        <dbReference type="ARBA" id="ARBA00007406"/>
    </source>
</evidence>
<keyword evidence="3 9" id="KW-0560">Oxidoreductase</keyword>
<feature type="binding site" evidence="6">
    <location>
        <position position="80"/>
    </location>
    <ligand>
        <name>NAD(+)</name>
        <dbReference type="ChEBI" id="CHEBI:57540"/>
    </ligand>
</feature>
<feature type="site" description="Activates thiol group during catalysis" evidence="7">
    <location>
        <position position="180"/>
    </location>
</feature>
<dbReference type="GO" id="GO:0006006">
    <property type="term" value="P:glucose metabolic process"/>
    <property type="evidence" value="ECO:0007669"/>
    <property type="project" value="InterPro"/>
</dbReference>
<dbReference type="OrthoDB" id="9803304at2"/>
<dbReference type="Proteomes" id="UP000249130">
    <property type="component" value="Unassembled WGS sequence"/>
</dbReference>
<feature type="binding site" evidence="5">
    <location>
        <begin position="211"/>
        <end position="212"/>
    </location>
    <ligand>
        <name>D-glyceraldehyde 3-phosphate</name>
        <dbReference type="ChEBI" id="CHEBI:59776"/>
    </ligand>
</feature>
<dbReference type="RefSeq" id="WP_111418787.1">
    <property type="nucleotide sequence ID" value="NZ_NPEX01000046.1"/>
</dbReference>
<feature type="binding site" evidence="5">
    <location>
        <begin position="152"/>
        <end position="154"/>
    </location>
    <ligand>
        <name>D-glyceraldehyde 3-phosphate</name>
        <dbReference type="ChEBI" id="CHEBI:59776"/>
    </ligand>
</feature>
<feature type="binding site" evidence="6">
    <location>
        <position position="36"/>
    </location>
    <ligand>
        <name>NAD(+)</name>
        <dbReference type="ChEBI" id="CHEBI:57540"/>
    </ligand>
</feature>
<feature type="binding site" evidence="6">
    <location>
        <position position="122"/>
    </location>
    <ligand>
        <name>NAD(+)</name>
        <dbReference type="ChEBI" id="CHEBI:57540"/>
    </ligand>
</feature>
<dbReference type="Pfam" id="PF02800">
    <property type="entry name" value="Gp_dh_C"/>
    <property type="match status" value="1"/>
</dbReference>
<name>A0A327KZU3_9BRAD</name>
<dbReference type="GO" id="GO:0016620">
    <property type="term" value="F:oxidoreductase activity, acting on the aldehyde or oxo group of donors, NAD or NADP as acceptor"/>
    <property type="evidence" value="ECO:0007669"/>
    <property type="project" value="InterPro"/>
</dbReference>
<feature type="binding site" evidence="6">
    <location>
        <begin position="12"/>
        <end position="13"/>
    </location>
    <ligand>
        <name>NAD(+)</name>
        <dbReference type="ChEBI" id="CHEBI:57540"/>
    </ligand>
</feature>
<feature type="binding site" evidence="5">
    <location>
        <position position="183"/>
    </location>
    <ligand>
        <name>D-glyceraldehyde 3-phosphate</name>
        <dbReference type="ChEBI" id="CHEBI:59776"/>
    </ligand>
</feature>
<dbReference type="PIRSF" id="PIRSF000149">
    <property type="entry name" value="GAP_DH"/>
    <property type="match status" value="1"/>
</dbReference>
<dbReference type="InterPro" id="IPR020831">
    <property type="entry name" value="GlycerAld/Erythrose_P_DH"/>
</dbReference>
<dbReference type="InterPro" id="IPR020828">
    <property type="entry name" value="GlycerAld_3-P_DH_NAD(P)-bd"/>
</dbReference>
<reference evidence="11 12" key="1">
    <citation type="submission" date="2017-07" db="EMBL/GenBank/DDBJ databases">
        <title>Draft Genome Sequences of Select Purple Nonsulfur Bacteria.</title>
        <authorList>
            <person name="Lasarre B."/>
            <person name="Mckinlay J.B."/>
        </authorList>
    </citation>
    <scope>NUCLEOTIDE SEQUENCE [LARGE SCALE GENOMIC DNA]</scope>
    <source>
        <strain evidence="11 12">DSM 5909</strain>
    </source>
</reference>
<dbReference type="GO" id="GO:0051287">
    <property type="term" value="F:NAD binding"/>
    <property type="evidence" value="ECO:0007669"/>
    <property type="project" value="InterPro"/>
</dbReference>
<dbReference type="PROSITE" id="PS00071">
    <property type="entry name" value="GAPDH"/>
    <property type="match status" value="1"/>
</dbReference>
<dbReference type="FunFam" id="3.40.50.720:FF:000001">
    <property type="entry name" value="Glyceraldehyde-3-phosphate dehydrogenase"/>
    <property type="match status" value="1"/>
</dbReference>
<proteinExistence type="inferred from homology"/>
<dbReference type="InterPro" id="IPR020829">
    <property type="entry name" value="GlycerAld_3-P_DH_cat"/>
</dbReference>
<evidence type="ECO:0000256" key="9">
    <source>
        <dbReference type="RuleBase" id="RU361160"/>
    </source>
</evidence>
<dbReference type="FunFam" id="3.30.360.10:FF:000002">
    <property type="entry name" value="Glyceraldehyde-3-phosphate dehydrogenase"/>
    <property type="match status" value="1"/>
</dbReference>
<evidence type="ECO:0000313" key="12">
    <source>
        <dbReference type="Proteomes" id="UP000249130"/>
    </source>
</evidence>
<dbReference type="NCBIfam" id="TIGR01534">
    <property type="entry name" value="GAPDH-I"/>
    <property type="match status" value="1"/>
</dbReference>
<keyword evidence="6" id="KW-0520">NAD</keyword>
<dbReference type="PRINTS" id="PR00078">
    <property type="entry name" value="G3PDHDRGNASE"/>
</dbReference>
<sequence length="335" mass="36092">MAVRVAINGFGRIGRNVLRAAAEAGRKDIEFVAINDLAPVETNAHLLRFDSVHGRYPGEVKVEGDSIDVGFGKIKVTAERDPTKLPWKELGVDIALECTGIFTSKDKAKLHLDAGAKRVLVSAPSDGADLTVVYGVNHDKLTKDHLVVSNASCTTNCLGPVAKVLNDAIGIEKGFMTTVHSYTNDQPSLDQVHKDLYRARAAALSMIPTSTGAAKAVGLVLPELAGKLDGVAIRVPTPNVSVVDFKFIAKRATTKDEITAAIKAAAHGPLKGILGYTERPNVSSDFNHDPHSSVFHVDQTKILEGTLVRVMSWYDNEWGFSNRMLDTSVVFAKLI</sequence>